<proteinExistence type="inferred from homology"/>
<dbReference type="InterPro" id="IPR020904">
    <property type="entry name" value="Sc_DH/Rdtase_CS"/>
</dbReference>
<dbReference type="Gene3D" id="3.40.50.720">
    <property type="entry name" value="NAD(P)-binding Rossmann-like Domain"/>
    <property type="match status" value="1"/>
</dbReference>
<dbReference type="PANTHER" id="PTHR43639">
    <property type="entry name" value="OXIDOREDUCTASE, SHORT-CHAIN DEHYDROGENASE/REDUCTASE FAMILY (AFU_ORTHOLOGUE AFUA_5G02870)"/>
    <property type="match status" value="1"/>
</dbReference>
<keyword evidence="2" id="KW-0560">Oxidoreductase</keyword>
<accession>A0ABP6QN49</accession>
<dbReference type="PRINTS" id="PR00080">
    <property type="entry name" value="SDRFAMILY"/>
</dbReference>
<dbReference type="PRINTS" id="PR00081">
    <property type="entry name" value="GDHRDH"/>
</dbReference>
<dbReference type="PANTHER" id="PTHR43639:SF1">
    <property type="entry name" value="SHORT-CHAIN DEHYDROGENASE_REDUCTASE FAMILY PROTEIN"/>
    <property type="match status" value="1"/>
</dbReference>
<reference evidence="5" key="1">
    <citation type="journal article" date="2019" name="Int. J. Syst. Evol. Microbiol.">
        <title>The Global Catalogue of Microorganisms (GCM) 10K type strain sequencing project: providing services to taxonomists for standard genome sequencing and annotation.</title>
        <authorList>
            <consortium name="The Broad Institute Genomics Platform"/>
            <consortium name="The Broad Institute Genome Sequencing Center for Infectious Disease"/>
            <person name="Wu L."/>
            <person name="Ma J."/>
        </authorList>
    </citation>
    <scope>NUCLEOTIDE SEQUENCE [LARGE SCALE GENOMIC DNA]</scope>
    <source>
        <strain evidence="5">JCM 9377</strain>
    </source>
</reference>
<evidence type="ECO:0000256" key="2">
    <source>
        <dbReference type="ARBA" id="ARBA00023002"/>
    </source>
</evidence>
<comment type="similarity">
    <text evidence="1">Belongs to the short-chain dehydrogenases/reductases (SDR) family.</text>
</comment>
<evidence type="ECO:0000313" key="4">
    <source>
        <dbReference type="EMBL" id="GAA3240635.1"/>
    </source>
</evidence>
<gene>
    <name evidence="4" type="ORF">GCM10010468_77430</name>
</gene>
<dbReference type="InterPro" id="IPR057326">
    <property type="entry name" value="KR_dom"/>
</dbReference>
<feature type="domain" description="Ketoreductase" evidence="3">
    <location>
        <begin position="12"/>
        <end position="191"/>
    </location>
</feature>
<dbReference type="Pfam" id="PF13561">
    <property type="entry name" value="adh_short_C2"/>
    <property type="match status" value="1"/>
</dbReference>
<dbReference type="PROSITE" id="PS00061">
    <property type="entry name" value="ADH_SHORT"/>
    <property type="match status" value="1"/>
</dbReference>
<protein>
    <submittedName>
        <fullName evidence="4">SDR family oxidoreductase</fullName>
    </submittedName>
</protein>
<dbReference type="SUPFAM" id="SSF51735">
    <property type="entry name" value="NAD(P)-binding Rossmann-fold domains"/>
    <property type="match status" value="1"/>
</dbReference>
<dbReference type="InterPro" id="IPR036291">
    <property type="entry name" value="NAD(P)-bd_dom_sf"/>
</dbReference>
<evidence type="ECO:0000259" key="3">
    <source>
        <dbReference type="SMART" id="SM00822"/>
    </source>
</evidence>
<keyword evidence="5" id="KW-1185">Reference proteome</keyword>
<evidence type="ECO:0000313" key="5">
    <source>
        <dbReference type="Proteomes" id="UP001501237"/>
    </source>
</evidence>
<dbReference type="Proteomes" id="UP001501237">
    <property type="component" value="Unassembled WGS sequence"/>
</dbReference>
<organism evidence="4 5">
    <name type="scientific">Actinocorallia longicatena</name>
    <dbReference type="NCBI Taxonomy" id="111803"/>
    <lineage>
        <taxon>Bacteria</taxon>
        <taxon>Bacillati</taxon>
        <taxon>Actinomycetota</taxon>
        <taxon>Actinomycetes</taxon>
        <taxon>Streptosporangiales</taxon>
        <taxon>Thermomonosporaceae</taxon>
        <taxon>Actinocorallia</taxon>
    </lineage>
</organism>
<comment type="caution">
    <text evidence="4">The sequence shown here is derived from an EMBL/GenBank/DDBJ whole genome shotgun (WGS) entry which is preliminary data.</text>
</comment>
<dbReference type="InterPro" id="IPR002347">
    <property type="entry name" value="SDR_fam"/>
</dbReference>
<sequence length="258" mass="26801">MDLRGMSRLEGRTALVTGGSRGIGRAIATRLAAEGATVAVHYGGNEEAAAKTVADIRGAGGEAFAIRADLRTPGAAGELAEGVCAEFRDGLDILVNNAGILNNAPVGEVTERAWDELFTINMKAPFFLVQALLPALRDDGRIINLSSVNARLATPTIIEYSMSKAALESMSRTLAAVLAPRRITVNAVAPGATETDMMAFVHAVPELKAMVDGLSVYNRMALPEEVASAVALLCSPDSALITGQVVDVSGGTWLGPPS</sequence>
<name>A0ABP6QN49_9ACTN</name>
<dbReference type="EMBL" id="BAAAUV010000042">
    <property type="protein sequence ID" value="GAA3240635.1"/>
    <property type="molecule type" value="Genomic_DNA"/>
</dbReference>
<evidence type="ECO:0000256" key="1">
    <source>
        <dbReference type="ARBA" id="ARBA00006484"/>
    </source>
</evidence>
<dbReference type="SMART" id="SM00822">
    <property type="entry name" value="PKS_KR"/>
    <property type="match status" value="1"/>
</dbReference>